<keyword evidence="2" id="KW-0964">Secreted</keyword>
<dbReference type="PROSITE" id="PS00330">
    <property type="entry name" value="HEMOLYSIN_CALCIUM"/>
    <property type="match status" value="1"/>
</dbReference>
<dbReference type="InterPro" id="IPR018511">
    <property type="entry name" value="Hemolysin-typ_Ca-bd_CS"/>
</dbReference>
<accession>A0A9E6XXZ2</accession>
<evidence type="ECO:0000313" key="5">
    <source>
        <dbReference type="Proteomes" id="UP001162834"/>
    </source>
</evidence>
<feature type="signal peptide" evidence="3">
    <location>
        <begin position="1"/>
        <end position="40"/>
    </location>
</feature>
<dbReference type="InterPro" id="IPR050557">
    <property type="entry name" value="RTX_toxin/Mannuronan_C5-epim"/>
</dbReference>
<comment type="subcellular location">
    <subcellularLocation>
        <location evidence="1">Secreted</location>
    </subcellularLocation>
</comment>
<keyword evidence="3" id="KW-0732">Signal</keyword>
<dbReference type="Pfam" id="PF00353">
    <property type="entry name" value="HemolysinCabind"/>
    <property type="match status" value="3"/>
</dbReference>
<keyword evidence="5" id="KW-1185">Reference proteome</keyword>
<evidence type="ECO:0008006" key="6">
    <source>
        <dbReference type="Google" id="ProtNLM"/>
    </source>
</evidence>
<evidence type="ECO:0000256" key="1">
    <source>
        <dbReference type="ARBA" id="ARBA00004613"/>
    </source>
</evidence>
<dbReference type="GO" id="GO:0005576">
    <property type="term" value="C:extracellular region"/>
    <property type="evidence" value="ECO:0007669"/>
    <property type="project" value="UniProtKB-SubCell"/>
</dbReference>
<sequence length="560" mass="55767">MAPKPPYQQPRPRLASPARLALVAAIAAGAVATLATQADAASKQPANVGVSVNGHTLVVRGTERGDRIALRLAANQPGVLEVDAGDDGQADASVDRSRFDRISVRARGGDDAVRIDESRGVFTDTEATTIAGGRGNDVLTGGQGAERFLGRDGNDVVDPGRGSDVVDLGAGDDRVSWDPGDGSDVVDGRDGHDALTFNGANIAERFDAEPAGSRVRFTRDVGTVTMDLGGIEQIDTTTLGGADTFVAGDLSGTDLEALNTDFAGAPGGTTGDGLTDRLVVAGTSGKDDITASGQAGALTVTGGRAVVQATHLEPADGLEIDALASDDTVTTTALAADAAQLSVDGGTGDDTITTGAGADTIAGGDGADLVTPGMGADVGALGAGDDTFVWNPGDGSDTVEGQDGHDRMVFNGSNAAEAFDVSANGPRVRFFRNVGAITMDLAGVEQIDTAALGGADTFVQRDLRGTDVTSENVDLAASGATTGDGAADTVTATGSTGADAVLVSGDAAGGVAIDGLPAALKITHPEAANDGLTIAGLTNADTLDTTKLTPGTLKFVTTAP</sequence>
<gene>
    <name evidence="4" type="ORF">DSM104329_02891</name>
</gene>
<proteinExistence type="predicted"/>
<reference evidence="4" key="1">
    <citation type="journal article" date="2022" name="Int. J. Syst. Evol. Microbiol.">
        <title>Pseudomonas aegrilactucae sp. nov. and Pseudomonas morbosilactucae sp. nov., pathogens causing bacterial rot of lettuce in Japan.</title>
        <authorList>
            <person name="Sawada H."/>
            <person name="Fujikawa T."/>
            <person name="Satou M."/>
        </authorList>
    </citation>
    <scope>NUCLEOTIDE SEQUENCE</scope>
    <source>
        <strain evidence="4">0166_1</strain>
    </source>
</reference>
<dbReference type="InterPro" id="IPR011049">
    <property type="entry name" value="Serralysin-like_metalloprot_C"/>
</dbReference>
<name>A0A9E6XXZ2_9ACTN</name>
<dbReference type="EMBL" id="CP087164">
    <property type="protein sequence ID" value="UGS36485.1"/>
    <property type="molecule type" value="Genomic_DNA"/>
</dbReference>
<evidence type="ECO:0000256" key="3">
    <source>
        <dbReference type="SAM" id="SignalP"/>
    </source>
</evidence>
<dbReference type="GO" id="GO:0005509">
    <property type="term" value="F:calcium ion binding"/>
    <property type="evidence" value="ECO:0007669"/>
    <property type="project" value="InterPro"/>
</dbReference>
<dbReference type="InterPro" id="IPR001343">
    <property type="entry name" value="Hemolysn_Ca-bd"/>
</dbReference>
<dbReference type="PANTHER" id="PTHR38340">
    <property type="entry name" value="S-LAYER PROTEIN"/>
    <property type="match status" value="1"/>
</dbReference>
<dbReference type="AlphaFoldDB" id="A0A9E6XXZ2"/>
<dbReference type="Proteomes" id="UP001162834">
    <property type="component" value="Chromosome"/>
</dbReference>
<dbReference type="KEGG" id="sbae:DSM104329_02891"/>
<dbReference type="Gene3D" id="2.150.10.10">
    <property type="entry name" value="Serralysin-like metalloprotease, C-terminal"/>
    <property type="match status" value="2"/>
</dbReference>
<dbReference type="PANTHER" id="PTHR38340:SF1">
    <property type="entry name" value="S-LAYER PROTEIN"/>
    <property type="match status" value="1"/>
</dbReference>
<feature type="chain" id="PRO_5039710587" description="Calcium-binding protein" evidence="3">
    <location>
        <begin position="41"/>
        <end position="560"/>
    </location>
</feature>
<dbReference type="PRINTS" id="PR00313">
    <property type="entry name" value="CABNDNGRPT"/>
</dbReference>
<evidence type="ECO:0000256" key="2">
    <source>
        <dbReference type="ARBA" id="ARBA00022525"/>
    </source>
</evidence>
<organism evidence="4 5">
    <name type="scientific">Capillimicrobium parvum</name>
    <dbReference type="NCBI Taxonomy" id="2884022"/>
    <lineage>
        <taxon>Bacteria</taxon>
        <taxon>Bacillati</taxon>
        <taxon>Actinomycetota</taxon>
        <taxon>Thermoleophilia</taxon>
        <taxon>Solirubrobacterales</taxon>
        <taxon>Capillimicrobiaceae</taxon>
        <taxon>Capillimicrobium</taxon>
    </lineage>
</organism>
<dbReference type="RefSeq" id="WP_259316155.1">
    <property type="nucleotide sequence ID" value="NZ_CP087164.1"/>
</dbReference>
<dbReference type="SUPFAM" id="SSF51120">
    <property type="entry name" value="beta-Roll"/>
    <property type="match status" value="1"/>
</dbReference>
<protein>
    <recommendedName>
        <fullName evidence="6">Calcium-binding protein</fullName>
    </recommendedName>
</protein>
<evidence type="ECO:0000313" key="4">
    <source>
        <dbReference type="EMBL" id="UGS36485.1"/>
    </source>
</evidence>